<protein>
    <submittedName>
        <fullName evidence="2">Uncharacterized protein</fullName>
    </submittedName>
</protein>
<organism evidence="2">
    <name type="scientific">Anguilla anguilla</name>
    <name type="common">European freshwater eel</name>
    <name type="synonym">Muraena anguilla</name>
    <dbReference type="NCBI Taxonomy" id="7936"/>
    <lineage>
        <taxon>Eukaryota</taxon>
        <taxon>Metazoa</taxon>
        <taxon>Chordata</taxon>
        <taxon>Craniata</taxon>
        <taxon>Vertebrata</taxon>
        <taxon>Euteleostomi</taxon>
        <taxon>Actinopterygii</taxon>
        <taxon>Neopterygii</taxon>
        <taxon>Teleostei</taxon>
        <taxon>Anguilliformes</taxon>
        <taxon>Anguillidae</taxon>
        <taxon>Anguilla</taxon>
    </lineage>
</organism>
<proteinExistence type="predicted"/>
<dbReference type="AlphaFoldDB" id="A0A0E9VSF7"/>
<feature type="transmembrane region" description="Helical" evidence="1">
    <location>
        <begin position="19"/>
        <end position="37"/>
    </location>
</feature>
<feature type="transmembrane region" description="Helical" evidence="1">
    <location>
        <begin position="44"/>
        <end position="68"/>
    </location>
</feature>
<evidence type="ECO:0000256" key="1">
    <source>
        <dbReference type="SAM" id="Phobius"/>
    </source>
</evidence>
<evidence type="ECO:0000313" key="2">
    <source>
        <dbReference type="EMBL" id="JAH80962.1"/>
    </source>
</evidence>
<name>A0A0E9VSF7_ANGAN</name>
<sequence length="100" mass="10698">MGALQFCVSVISPSLVSTLFNYIIVFKYSISFSLCLIIPPCSGLIVLCVHLSCYLCGYLSFACVFPSASSLSACFSACPFSAHSVFCPALVLTCVVWGNF</sequence>
<feature type="transmembrane region" description="Helical" evidence="1">
    <location>
        <begin position="80"/>
        <end position="98"/>
    </location>
</feature>
<dbReference type="EMBL" id="GBXM01027615">
    <property type="protein sequence ID" value="JAH80962.1"/>
    <property type="molecule type" value="Transcribed_RNA"/>
</dbReference>
<reference evidence="2" key="1">
    <citation type="submission" date="2014-11" db="EMBL/GenBank/DDBJ databases">
        <authorList>
            <person name="Amaro Gonzalez C."/>
        </authorList>
    </citation>
    <scope>NUCLEOTIDE SEQUENCE</scope>
</reference>
<keyword evidence="1" id="KW-0472">Membrane</keyword>
<accession>A0A0E9VSF7</accession>
<keyword evidence="1" id="KW-1133">Transmembrane helix</keyword>
<reference evidence="2" key="2">
    <citation type="journal article" date="2015" name="Fish Shellfish Immunol.">
        <title>Early steps in the European eel (Anguilla anguilla)-Vibrio vulnificus interaction in the gills: Role of the RtxA13 toxin.</title>
        <authorList>
            <person name="Callol A."/>
            <person name="Pajuelo D."/>
            <person name="Ebbesson L."/>
            <person name="Teles M."/>
            <person name="MacKenzie S."/>
            <person name="Amaro C."/>
        </authorList>
    </citation>
    <scope>NUCLEOTIDE SEQUENCE</scope>
</reference>
<keyword evidence="1" id="KW-0812">Transmembrane</keyword>